<dbReference type="Gene3D" id="3.90.550.10">
    <property type="entry name" value="Spore Coat Polysaccharide Biosynthesis Protein SpsA, Chain A"/>
    <property type="match status" value="1"/>
</dbReference>
<evidence type="ECO:0000259" key="1">
    <source>
        <dbReference type="Pfam" id="PF00535"/>
    </source>
</evidence>
<protein>
    <recommendedName>
        <fullName evidence="1">Glycosyltransferase 2-like domain-containing protein</fullName>
    </recommendedName>
</protein>
<sequence>MQAQTYKDWQLCIVDDASSDLTYQIILTFILKDSRICIVQHHYQKGYFEARRTAFKMAAGDLIASLDAKDTHDSTRLEKQVDLLIDNNLDIVTCGHNWLTKKLKLPLRSGPICASIVAWKYAYEKFVGLKPDYPIGSDGKWGHIDEYLYNQHRNTSLGMSERGNQ</sequence>
<comment type="caution">
    <text evidence="2">The sequence shown here is derived from an EMBL/GenBank/DDBJ whole genome shotgun (WGS) entry which is preliminary data.</text>
</comment>
<evidence type="ECO:0000313" key="2">
    <source>
        <dbReference type="EMBL" id="KKN46764.1"/>
    </source>
</evidence>
<proteinExistence type="predicted"/>
<accession>A0A0F9QWH9</accession>
<gene>
    <name evidence="2" type="ORF">LCGC14_0669880</name>
</gene>
<feature type="domain" description="Glycosyltransferase 2-like" evidence="1">
    <location>
        <begin position="3"/>
        <end position="95"/>
    </location>
</feature>
<dbReference type="InterPro" id="IPR001173">
    <property type="entry name" value="Glyco_trans_2-like"/>
</dbReference>
<dbReference type="EMBL" id="LAZR01001313">
    <property type="protein sequence ID" value="KKN46764.1"/>
    <property type="molecule type" value="Genomic_DNA"/>
</dbReference>
<dbReference type="PANTHER" id="PTHR22916">
    <property type="entry name" value="GLYCOSYLTRANSFERASE"/>
    <property type="match status" value="1"/>
</dbReference>
<organism evidence="2">
    <name type="scientific">marine sediment metagenome</name>
    <dbReference type="NCBI Taxonomy" id="412755"/>
    <lineage>
        <taxon>unclassified sequences</taxon>
        <taxon>metagenomes</taxon>
        <taxon>ecological metagenomes</taxon>
    </lineage>
</organism>
<reference evidence="2" key="1">
    <citation type="journal article" date="2015" name="Nature">
        <title>Complex archaea that bridge the gap between prokaryotes and eukaryotes.</title>
        <authorList>
            <person name="Spang A."/>
            <person name="Saw J.H."/>
            <person name="Jorgensen S.L."/>
            <person name="Zaremba-Niedzwiedzka K."/>
            <person name="Martijn J."/>
            <person name="Lind A.E."/>
            <person name="van Eijk R."/>
            <person name="Schleper C."/>
            <person name="Guy L."/>
            <person name="Ettema T.J."/>
        </authorList>
    </citation>
    <scope>NUCLEOTIDE SEQUENCE</scope>
</reference>
<name>A0A0F9QWH9_9ZZZZ</name>
<dbReference type="PANTHER" id="PTHR22916:SF3">
    <property type="entry name" value="UDP-GLCNAC:BETAGAL BETA-1,3-N-ACETYLGLUCOSAMINYLTRANSFERASE-LIKE PROTEIN 1"/>
    <property type="match status" value="1"/>
</dbReference>
<dbReference type="CDD" id="cd00761">
    <property type="entry name" value="Glyco_tranf_GTA_type"/>
    <property type="match status" value="1"/>
</dbReference>
<dbReference type="AlphaFoldDB" id="A0A0F9QWH9"/>
<dbReference type="Pfam" id="PF00535">
    <property type="entry name" value="Glycos_transf_2"/>
    <property type="match status" value="1"/>
</dbReference>
<dbReference type="InterPro" id="IPR029044">
    <property type="entry name" value="Nucleotide-diphossugar_trans"/>
</dbReference>
<dbReference type="SUPFAM" id="SSF53448">
    <property type="entry name" value="Nucleotide-diphospho-sugar transferases"/>
    <property type="match status" value="1"/>
</dbReference>
<dbReference type="GO" id="GO:0016758">
    <property type="term" value="F:hexosyltransferase activity"/>
    <property type="evidence" value="ECO:0007669"/>
    <property type="project" value="UniProtKB-ARBA"/>
</dbReference>